<dbReference type="SUPFAM" id="SSF51011">
    <property type="entry name" value="Glycosyl hydrolase domain"/>
    <property type="match status" value="1"/>
</dbReference>
<dbReference type="PANTHER" id="PTHR12631:SF8">
    <property type="entry name" value="ALPHA-L-IDURONIDASE"/>
    <property type="match status" value="1"/>
</dbReference>
<dbReference type="InterPro" id="IPR049166">
    <property type="entry name" value="GH39_cat"/>
</dbReference>
<gene>
    <name evidence="8" type="ORF">CLODIP_2_CD02351</name>
</gene>
<dbReference type="InterPro" id="IPR013783">
    <property type="entry name" value="Ig-like_fold"/>
</dbReference>
<dbReference type="AlphaFoldDB" id="A0A8S1CT01"/>
<comment type="caution">
    <text evidence="8">The sequence shown here is derived from an EMBL/GenBank/DDBJ whole genome shotgun (WGS) entry which is preliminary data.</text>
</comment>
<dbReference type="InterPro" id="IPR017853">
    <property type="entry name" value="GH"/>
</dbReference>
<keyword evidence="9" id="KW-1185">Reference proteome</keyword>
<feature type="signal peptide" evidence="5">
    <location>
        <begin position="1"/>
        <end position="16"/>
    </location>
</feature>
<feature type="chain" id="PRO_5035846509" description="Fibronectin type-III domain-containing protein" evidence="5">
    <location>
        <begin position="17"/>
        <end position="591"/>
    </location>
</feature>
<evidence type="ECO:0000313" key="9">
    <source>
        <dbReference type="Proteomes" id="UP000494165"/>
    </source>
</evidence>
<feature type="domain" description="Alpha-L-iduronidase C-terminal" evidence="7">
    <location>
        <begin position="508"/>
        <end position="587"/>
    </location>
</feature>
<feature type="active site" description="Proton donor" evidence="4">
    <location>
        <position position="170"/>
    </location>
</feature>
<reference evidence="8 9" key="1">
    <citation type="submission" date="2020-04" db="EMBL/GenBank/DDBJ databases">
        <authorList>
            <person name="Alioto T."/>
            <person name="Alioto T."/>
            <person name="Gomez Garrido J."/>
        </authorList>
    </citation>
    <scope>NUCLEOTIDE SEQUENCE [LARGE SCALE GENOMIC DNA]</scope>
</reference>
<evidence type="ECO:0000256" key="2">
    <source>
        <dbReference type="ARBA" id="ARBA00022801"/>
    </source>
</evidence>
<dbReference type="Gene3D" id="2.60.40.1500">
    <property type="entry name" value="Glycosyl hydrolase domain, family 39"/>
    <property type="match status" value="1"/>
</dbReference>
<dbReference type="SUPFAM" id="SSF51445">
    <property type="entry name" value="(Trans)glycosidases"/>
    <property type="match status" value="1"/>
</dbReference>
<organism evidence="8 9">
    <name type="scientific">Cloeon dipterum</name>
    <dbReference type="NCBI Taxonomy" id="197152"/>
    <lineage>
        <taxon>Eukaryota</taxon>
        <taxon>Metazoa</taxon>
        <taxon>Ecdysozoa</taxon>
        <taxon>Arthropoda</taxon>
        <taxon>Hexapoda</taxon>
        <taxon>Insecta</taxon>
        <taxon>Pterygota</taxon>
        <taxon>Palaeoptera</taxon>
        <taxon>Ephemeroptera</taxon>
        <taxon>Pisciforma</taxon>
        <taxon>Baetidae</taxon>
        <taxon>Cloeon</taxon>
    </lineage>
</organism>
<dbReference type="SUPFAM" id="SSF49265">
    <property type="entry name" value="Fibronectin type III"/>
    <property type="match status" value="1"/>
</dbReference>
<dbReference type="PANTHER" id="PTHR12631">
    <property type="entry name" value="ALPHA-L-IDURONIDASE"/>
    <property type="match status" value="1"/>
</dbReference>
<dbReference type="InterPro" id="IPR051923">
    <property type="entry name" value="Glycosyl_Hydrolase_39"/>
</dbReference>
<evidence type="ECO:0000259" key="7">
    <source>
        <dbReference type="Pfam" id="PF21200"/>
    </source>
</evidence>
<evidence type="ECO:0000256" key="5">
    <source>
        <dbReference type="SAM" id="SignalP"/>
    </source>
</evidence>
<dbReference type="Gene3D" id="3.20.20.80">
    <property type="entry name" value="Glycosidases"/>
    <property type="match status" value="1"/>
</dbReference>
<dbReference type="Proteomes" id="UP000494165">
    <property type="component" value="Unassembled WGS sequence"/>
</dbReference>
<accession>A0A8S1CT01</accession>
<dbReference type="Gene3D" id="2.60.40.10">
    <property type="entry name" value="Immunoglobulins"/>
    <property type="match status" value="1"/>
</dbReference>
<dbReference type="Pfam" id="PF21200">
    <property type="entry name" value="Glyco_hydro_39_C"/>
    <property type="match status" value="1"/>
</dbReference>
<dbReference type="InterPro" id="IPR003961">
    <property type="entry name" value="FN3_dom"/>
</dbReference>
<evidence type="ECO:0000259" key="6">
    <source>
        <dbReference type="Pfam" id="PF01229"/>
    </source>
</evidence>
<keyword evidence="5" id="KW-0732">Signal</keyword>
<sequence>MSLLCLVLSLATTVIAIKVDFPCSNEIPKSLYHIWTSTGFSPEARNSTNWTWPLNLTRDERLGLALIGSLRGGALTHVRIHWLFDFITYNHDSAEETFNFSALDSTMSLLHQHNLSPSFELMGNPSGRLLLDDQMDQQLLRSLVLQAISRYQSKFGSDGVQLWRWETWNEPDLRMYWNASLPAYISYLKTVVEALTQAGLKVGGPAGLFRPKHRICWHALDEFAHLSQPEKKISFLSFHRKGKNSADEVIAGTQGLIKAIKFRYPNLDSIPISNDEADPLSGWWRPCDWHADVRYAAMVVRTAIRLLDDVAFLSNDNAFLPHAPHYFTQRTLLARFQQSESSTHFFLKPVAISLVLLSLLGEKLVPFTINESDDRLTIVSGSSFSDDGAFEGATVISFANETKECPYEAITVDLALHCEGSRCADDARYALFLLDNIQTNPERVWRERGSPAMPDAVLRRRMRDAQGPFRVVTSAPLTTSLTLTLRVPSVALVQVCSKREAMPGAPTNLTALHPAPGETLLVWSDLEVGTRCLLGYEIYSRNSSDATWTKLTQGSILTQWHHDAIEYEYQVHAVDLWKRHGYKSSIVTRRD</sequence>
<evidence type="ECO:0000256" key="1">
    <source>
        <dbReference type="ARBA" id="ARBA00008875"/>
    </source>
</evidence>
<evidence type="ECO:0000256" key="3">
    <source>
        <dbReference type="ARBA" id="ARBA00023295"/>
    </source>
</evidence>
<dbReference type="PRINTS" id="PR00745">
    <property type="entry name" value="GLHYDRLASE39"/>
</dbReference>
<name>A0A8S1CT01_9INSE</name>
<keyword evidence="3" id="KW-0326">Glycosidase</keyword>
<dbReference type="GO" id="GO:0005975">
    <property type="term" value="P:carbohydrate metabolic process"/>
    <property type="evidence" value="ECO:0007669"/>
    <property type="project" value="InterPro"/>
</dbReference>
<dbReference type="OrthoDB" id="15153at2759"/>
<dbReference type="InterPro" id="IPR036116">
    <property type="entry name" value="FN3_sf"/>
</dbReference>
<proteinExistence type="inferred from homology"/>
<keyword evidence="2" id="KW-0378">Hydrolase</keyword>
<evidence type="ECO:0008006" key="10">
    <source>
        <dbReference type="Google" id="ProtNLM"/>
    </source>
</evidence>
<comment type="similarity">
    <text evidence="1">Belongs to the glycosyl hydrolase 39 family.</text>
</comment>
<dbReference type="CDD" id="cd00063">
    <property type="entry name" value="FN3"/>
    <property type="match status" value="1"/>
</dbReference>
<feature type="domain" description="Glycosyl hydrolases family 39 N-terminal catalytic" evidence="6">
    <location>
        <begin position="28"/>
        <end position="472"/>
    </location>
</feature>
<protein>
    <recommendedName>
        <fullName evidence="10">Fibronectin type-III domain-containing protein</fullName>
    </recommendedName>
</protein>
<evidence type="ECO:0000313" key="8">
    <source>
        <dbReference type="EMBL" id="CAB3371234.1"/>
    </source>
</evidence>
<dbReference type="GO" id="GO:0003940">
    <property type="term" value="F:L-iduronidase activity"/>
    <property type="evidence" value="ECO:0007669"/>
    <property type="project" value="TreeGrafter"/>
</dbReference>
<dbReference type="EMBL" id="CADEPI010000059">
    <property type="protein sequence ID" value="CAB3371234.1"/>
    <property type="molecule type" value="Genomic_DNA"/>
</dbReference>
<dbReference type="InterPro" id="IPR000514">
    <property type="entry name" value="Glyco_hydro_39"/>
</dbReference>
<dbReference type="InterPro" id="IPR049167">
    <property type="entry name" value="GH39_C"/>
</dbReference>
<evidence type="ECO:0000256" key="4">
    <source>
        <dbReference type="PIRSR" id="PIRSR600514-1"/>
    </source>
</evidence>
<dbReference type="Pfam" id="PF01229">
    <property type="entry name" value="Glyco_hydro_39"/>
    <property type="match status" value="1"/>
</dbReference>